<dbReference type="InterPro" id="IPR015946">
    <property type="entry name" value="KH_dom-like_a/b"/>
</dbReference>
<evidence type="ECO:0000256" key="2">
    <source>
        <dbReference type="ARBA" id="ARBA00022730"/>
    </source>
</evidence>
<dbReference type="InterPro" id="IPR005704">
    <property type="entry name" value="Ribosomal_uS3_bac-typ"/>
</dbReference>
<reference evidence="8" key="1">
    <citation type="journal article" date="2013" name="Environ. Microbiol.">
        <title>Microbiota from the distal guts of lean and obese adolescents exhibit partial functional redundancy besides clear differences in community structure.</title>
        <authorList>
            <person name="Ferrer M."/>
            <person name="Ruiz A."/>
            <person name="Lanza F."/>
            <person name="Haange S.B."/>
            <person name="Oberbach A."/>
            <person name="Till H."/>
            <person name="Bargiela R."/>
            <person name="Campoy C."/>
            <person name="Segura M.T."/>
            <person name="Richter M."/>
            <person name="von Bergen M."/>
            <person name="Seifert J."/>
            <person name="Suarez A."/>
        </authorList>
    </citation>
    <scope>NUCLEOTIDE SEQUENCE</scope>
</reference>
<dbReference type="InterPro" id="IPR009019">
    <property type="entry name" value="KH_sf_prok-type"/>
</dbReference>
<dbReference type="SMART" id="SM00322">
    <property type="entry name" value="KH"/>
    <property type="match status" value="1"/>
</dbReference>
<dbReference type="Pfam" id="PF07650">
    <property type="entry name" value="KH_2"/>
    <property type="match status" value="1"/>
</dbReference>
<dbReference type="GO" id="GO:0003735">
    <property type="term" value="F:structural constituent of ribosome"/>
    <property type="evidence" value="ECO:0007669"/>
    <property type="project" value="InterPro"/>
</dbReference>
<evidence type="ECO:0000256" key="6">
    <source>
        <dbReference type="SAM" id="MobiDB-lite"/>
    </source>
</evidence>
<dbReference type="GO" id="GO:0022627">
    <property type="term" value="C:cytosolic small ribosomal subunit"/>
    <property type="evidence" value="ECO:0007669"/>
    <property type="project" value="TreeGrafter"/>
</dbReference>
<feature type="domain" description="KH type-2" evidence="7">
    <location>
        <begin position="39"/>
        <end position="107"/>
    </location>
</feature>
<proteinExistence type="inferred from homology"/>
<evidence type="ECO:0000313" key="8">
    <source>
        <dbReference type="EMBL" id="EKC45460.1"/>
    </source>
</evidence>
<dbReference type="InterPro" id="IPR001351">
    <property type="entry name" value="Ribosomal_uS3_C"/>
</dbReference>
<dbReference type="InterPro" id="IPR018280">
    <property type="entry name" value="Ribosomal_uS3_CS"/>
</dbReference>
<gene>
    <name evidence="8" type="ORF">OBE_16867</name>
</gene>
<dbReference type="NCBIfam" id="TIGR01009">
    <property type="entry name" value="rpsC_bact"/>
    <property type="match status" value="1"/>
</dbReference>
<dbReference type="PROSITE" id="PS50823">
    <property type="entry name" value="KH_TYPE_2"/>
    <property type="match status" value="1"/>
</dbReference>
<name>K1RV83_9ZZZZ</name>
<evidence type="ECO:0000256" key="1">
    <source>
        <dbReference type="ARBA" id="ARBA00010761"/>
    </source>
</evidence>
<organism evidence="8">
    <name type="scientific">human gut metagenome</name>
    <dbReference type="NCBI Taxonomy" id="408170"/>
    <lineage>
        <taxon>unclassified sequences</taxon>
        <taxon>metagenomes</taxon>
        <taxon>organismal metagenomes</taxon>
    </lineage>
</organism>
<dbReference type="EMBL" id="AJWZ01011379">
    <property type="protein sequence ID" value="EKC45460.1"/>
    <property type="molecule type" value="Genomic_DNA"/>
</dbReference>
<comment type="similarity">
    <text evidence="1">Belongs to the universal ribosomal protein uS3 family.</text>
</comment>
<sequence>MGQKVNPNGLRLGINKDWEAKWYAGKKDFAKTLKQDVLIREYFEKNMKNAGIAKVEIERNAKRCEVTVHTSKPGVMIGKGGEEIEKLKTTLSNITGEKIQISIVDIKKAELNAQLVADDIARQISNRISFRMAQKRAIRNAMKAGAKGIKTSVSGRLGGADMARKEGYTEGTIPLHTLRADVDYATSEADTTFGKIGVKVWIYKGEILSKSNNDAPKKAPKKAKTEGGK</sequence>
<dbReference type="FunFam" id="3.30.300.20:FF:000001">
    <property type="entry name" value="30S ribosomal protein S3"/>
    <property type="match status" value="1"/>
</dbReference>
<dbReference type="InterPro" id="IPR057258">
    <property type="entry name" value="Ribosomal_uS3"/>
</dbReference>
<dbReference type="GO" id="GO:0006412">
    <property type="term" value="P:translation"/>
    <property type="evidence" value="ECO:0007669"/>
    <property type="project" value="InterPro"/>
</dbReference>
<keyword evidence="3" id="KW-0694">RNA-binding</keyword>
<keyword evidence="2" id="KW-0699">rRNA-binding</keyword>
<accession>K1RV83</accession>
<evidence type="ECO:0000259" key="7">
    <source>
        <dbReference type="PROSITE" id="PS50823"/>
    </source>
</evidence>
<dbReference type="HAMAP" id="MF_01309_B">
    <property type="entry name" value="Ribosomal_uS3_B"/>
    <property type="match status" value="1"/>
</dbReference>
<dbReference type="InterPro" id="IPR004087">
    <property type="entry name" value="KH_dom"/>
</dbReference>
<dbReference type="InterPro" id="IPR036419">
    <property type="entry name" value="Ribosomal_S3_C_sf"/>
</dbReference>
<feature type="region of interest" description="Disordered" evidence="6">
    <location>
        <begin position="210"/>
        <end position="229"/>
    </location>
</feature>
<dbReference type="PANTHER" id="PTHR11760:SF19">
    <property type="entry name" value="SMALL RIBOSOMAL SUBUNIT PROTEIN US3C"/>
    <property type="match status" value="1"/>
</dbReference>
<dbReference type="SUPFAM" id="SSF54821">
    <property type="entry name" value="Ribosomal protein S3 C-terminal domain"/>
    <property type="match status" value="1"/>
</dbReference>
<comment type="caution">
    <text evidence="8">The sequence shown here is derived from an EMBL/GenBank/DDBJ whole genome shotgun (WGS) entry which is preliminary data.</text>
</comment>
<dbReference type="InterPro" id="IPR004044">
    <property type="entry name" value="KH_dom_type_2"/>
</dbReference>
<dbReference type="Pfam" id="PF00189">
    <property type="entry name" value="Ribosomal_S3_C"/>
    <property type="match status" value="1"/>
</dbReference>
<dbReference type="Gene3D" id="3.30.1140.32">
    <property type="entry name" value="Ribosomal protein S3, C-terminal domain"/>
    <property type="match status" value="1"/>
</dbReference>
<dbReference type="PROSITE" id="PS00548">
    <property type="entry name" value="RIBOSOMAL_S3"/>
    <property type="match status" value="1"/>
</dbReference>
<evidence type="ECO:0000256" key="5">
    <source>
        <dbReference type="ARBA" id="ARBA00023274"/>
    </source>
</evidence>
<dbReference type="SUPFAM" id="SSF54814">
    <property type="entry name" value="Prokaryotic type KH domain (KH-domain type II)"/>
    <property type="match status" value="1"/>
</dbReference>
<dbReference type="GO" id="GO:0019843">
    <property type="term" value="F:rRNA binding"/>
    <property type="evidence" value="ECO:0007669"/>
    <property type="project" value="UniProtKB-KW"/>
</dbReference>
<evidence type="ECO:0000256" key="4">
    <source>
        <dbReference type="ARBA" id="ARBA00022980"/>
    </source>
</evidence>
<dbReference type="Gene3D" id="3.30.300.20">
    <property type="match status" value="1"/>
</dbReference>
<dbReference type="PANTHER" id="PTHR11760">
    <property type="entry name" value="30S/40S RIBOSOMAL PROTEIN S3"/>
    <property type="match status" value="1"/>
</dbReference>
<protein>
    <submittedName>
        <fullName evidence="8">30S ribosomal protein S3</fullName>
    </submittedName>
</protein>
<keyword evidence="5" id="KW-0687">Ribonucleoprotein</keyword>
<evidence type="ECO:0000256" key="3">
    <source>
        <dbReference type="ARBA" id="ARBA00022884"/>
    </source>
</evidence>
<dbReference type="CDD" id="cd02412">
    <property type="entry name" value="KH-II_30S_S3"/>
    <property type="match status" value="1"/>
</dbReference>
<keyword evidence="4 8" id="KW-0689">Ribosomal protein</keyword>
<dbReference type="AlphaFoldDB" id="K1RV83"/>